<reference evidence="3" key="1">
    <citation type="submission" date="2016-10" db="EMBL/GenBank/DDBJ databases">
        <authorList>
            <person name="Varghese N."/>
            <person name="Submissions S."/>
        </authorList>
    </citation>
    <scope>NUCLEOTIDE SEQUENCE [LARGE SCALE GENOMIC DNA]</scope>
    <source>
        <strain evidence="3">DSM 25329</strain>
    </source>
</reference>
<dbReference type="RefSeq" id="WP_090150656.1">
    <property type="nucleotide sequence ID" value="NZ_FNAN01000007.1"/>
</dbReference>
<dbReference type="OrthoDB" id="9765957at2"/>
<organism evidence="2 3">
    <name type="scientific">Dyadobacter soli</name>
    <dbReference type="NCBI Taxonomy" id="659014"/>
    <lineage>
        <taxon>Bacteria</taxon>
        <taxon>Pseudomonadati</taxon>
        <taxon>Bacteroidota</taxon>
        <taxon>Cytophagia</taxon>
        <taxon>Cytophagales</taxon>
        <taxon>Spirosomataceae</taxon>
        <taxon>Dyadobacter</taxon>
    </lineage>
</organism>
<evidence type="ECO:0000313" key="2">
    <source>
        <dbReference type="EMBL" id="SDE89221.1"/>
    </source>
</evidence>
<evidence type="ECO:0000313" key="3">
    <source>
        <dbReference type="Proteomes" id="UP000198748"/>
    </source>
</evidence>
<gene>
    <name evidence="2" type="ORF">SAMN04487996_107301</name>
</gene>
<dbReference type="AlphaFoldDB" id="A0A1G7GM84"/>
<evidence type="ECO:0000256" key="1">
    <source>
        <dbReference type="SAM" id="SignalP"/>
    </source>
</evidence>
<proteinExistence type="predicted"/>
<accession>A0A1G7GM84</accession>
<dbReference type="Proteomes" id="UP000198748">
    <property type="component" value="Unassembled WGS sequence"/>
</dbReference>
<dbReference type="STRING" id="659014.SAMN04487996_107301"/>
<protein>
    <submittedName>
        <fullName evidence="2">Uncharacterized protein</fullName>
    </submittedName>
</protein>
<keyword evidence="1" id="KW-0732">Signal</keyword>
<feature type="chain" id="PRO_5011545953" evidence="1">
    <location>
        <begin position="24"/>
        <end position="428"/>
    </location>
</feature>
<name>A0A1G7GM84_9BACT</name>
<dbReference type="EMBL" id="FNAN01000007">
    <property type="protein sequence ID" value="SDE89221.1"/>
    <property type="molecule type" value="Genomic_DNA"/>
</dbReference>
<feature type="signal peptide" evidence="1">
    <location>
        <begin position="1"/>
        <end position="23"/>
    </location>
</feature>
<sequence>MKSVSVAAFIILLSLVNPNQLLAQWLTVGGNQYVLPTVKVGIGTPNPQRSLDVLNTVDTYIRVGSLGGNQMSAQTAGIELRRSLFNGTSTTWSINNESVFRIRNNGKTLFAMDPEGIRLGHAVNDPIQVTINGQNVTQNGSSLDGGALTLTSMVGSNTHSLYMDGNQMESSDPLYLNNTSDKDILLANGGGRVKVGTTDNEARLSIASENDMQLKLINPGSGGASWRIGVANSGWSAGSGKLVFSKTASSSDATMVITPAGNVGIGLTTPSKMLHVNGTTSTKVLEITGGADLAEHFDIDGGEALLPGTVVSIDPTKPGQLREAGEAYDKTVAGIISGAGEVQPGMLMGQAGTIASGKYPVALTGRVYCRVDASLGAICPGDLLTTSTTAGHAMKAADGKLAQGAIIGKAMTGLETGRGLVLVLVSLQ</sequence>
<keyword evidence="3" id="KW-1185">Reference proteome</keyword>